<evidence type="ECO:0000313" key="3">
    <source>
        <dbReference type="Proteomes" id="UP000488936"/>
    </source>
</evidence>
<protein>
    <recommendedName>
        <fullName evidence="4">Beta-carotene 15,15'-monooxygenase</fullName>
    </recommendedName>
</protein>
<dbReference type="OrthoDB" id="1442535at2"/>
<keyword evidence="3" id="KW-1185">Reference proteome</keyword>
<feature type="transmembrane region" description="Helical" evidence="1">
    <location>
        <begin position="134"/>
        <end position="157"/>
    </location>
</feature>
<dbReference type="AlphaFoldDB" id="A0A7K1GNV7"/>
<sequence>MNNLNDKLKHIKENGYLIAPFNVMGEAFSYYKRTVLPVISSSLFIFFAVMLIASTVITNNFELDKEDPVVMQEQLTALMNEWVGLLATPPYLYYYLLASVIATALSSIVIAGFFKMNADAAMGRYPRFLSAFKYFVSIKGLYVFIAVIIISSLFTIISVPLQLMELGMVALALNWLIHTLTIFTIPLIIFGDSKPLAAIKNSIMVVNKQPIPIILTIVLNYFLLMSSLFLFIIGILLFLPYLFSIYFTLYRQVIGYFPTEEK</sequence>
<keyword evidence="1" id="KW-0472">Membrane</keyword>
<dbReference type="RefSeq" id="WP_155036063.1">
    <property type="nucleotide sequence ID" value="NZ_JAYMMG010000008.1"/>
</dbReference>
<evidence type="ECO:0008006" key="4">
    <source>
        <dbReference type="Google" id="ProtNLM"/>
    </source>
</evidence>
<gene>
    <name evidence="2" type="ORF">GJV77_09140</name>
</gene>
<dbReference type="Proteomes" id="UP000488936">
    <property type="component" value="Unassembled WGS sequence"/>
</dbReference>
<feature type="transmembrane region" description="Helical" evidence="1">
    <location>
        <begin position="169"/>
        <end position="190"/>
    </location>
</feature>
<reference evidence="2 3" key="1">
    <citation type="journal article" date="2006" name="Int. J. Syst. Evol. Microbiol.">
        <title>Myroides pelagicus sp. nov., isolated from seawater in Thailand.</title>
        <authorList>
            <person name="Yoon J."/>
            <person name="Maneerat S."/>
            <person name="Kawai F."/>
            <person name="Yokota A."/>
        </authorList>
    </citation>
    <scope>NUCLEOTIDE SEQUENCE [LARGE SCALE GENOMIC DNA]</scope>
    <source>
        <strain evidence="2 3">SM1T</strain>
    </source>
</reference>
<comment type="caution">
    <text evidence="2">The sequence shown here is derived from an EMBL/GenBank/DDBJ whole genome shotgun (WGS) entry which is preliminary data.</text>
</comment>
<proteinExistence type="predicted"/>
<feature type="transmembrane region" description="Helical" evidence="1">
    <location>
        <begin position="211"/>
        <end position="243"/>
    </location>
</feature>
<keyword evidence="1" id="KW-1133">Transmembrane helix</keyword>
<accession>A0A7K1GNV7</accession>
<evidence type="ECO:0000313" key="2">
    <source>
        <dbReference type="EMBL" id="MTH30073.1"/>
    </source>
</evidence>
<feature type="transmembrane region" description="Helical" evidence="1">
    <location>
        <begin position="92"/>
        <end position="114"/>
    </location>
</feature>
<dbReference type="EMBL" id="WMJY01000018">
    <property type="protein sequence ID" value="MTH30073.1"/>
    <property type="molecule type" value="Genomic_DNA"/>
</dbReference>
<evidence type="ECO:0000256" key="1">
    <source>
        <dbReference type="SAM" id="Phobius"/>
    </source>
</evidence>
<keyword evidence="1" id="KW-0812">Transmembrane</keyword>
<organism evidence="2 3">
    <name type="scientific">Myroides pelagicus</name>
    <dbReference type="NCBI Taxonomy" id="270914"/>
    <lineage>
        <taxon>Bacteria</taxon>
        <taxon>Pseudomonadati</taxon>
        <taxon>Bacteroidota</taxon>
        <taxon>Flavobacteriia</taxon>
        <taxon>Flavobacteriales</taxon>
        <taxon>Flavobacteriaceae</taxon>
        <taxon>Myroides</taxon>
    </lineage>
</organism>
<feature type="transmembrane region" description="Helical" evidence="1">
    <location>
        <begin position="34"/>
        <end position="57"/>
    </location>
</feature>
<name>A0A7K1GNV7_9FLAO</name>